<evidence type="ECO:0000313" key="2">
    <source>
        <dbReference type="EnsemblPlants" id="OGLUM04G04680.1"/>
    </source>
</evidence>
<organism evidence="2">
    <name type="scientific">Oryza glumipatula</name>
    <dbReference type="NCBI Taxonomy" id="40148"/>
    <lineage>
        <taxon>Eukaryota</taxon>
        <taxon>Viridiplantae</taxon>
        <taxon>Streptophyta</taxon>
        <taxon>Embryophyta</taxon>
        <taxon>Tracheophyta</taxon>
        <taxon>Spermatophyta</taxon>
        <taxon>Magnoliopsida</taxon>
        <taxon>Liliopsida</taxon>
        <taxon>Poales</taxon>
        <taxon>Poaceae</taxon>
        <taxon>BOP clade</taxon>
        <taxon>Oryzoideae</taxon>
        <taxon>Oryzeae</taxon>
        <taxon>Oryzinae</taxon>
        <taxon>Oryza</taxon>
    </lineage>
</organism>
<evidence type="ECO:0000256" key="1">
    <source>
        <dbReference type="SAM" id="MobiDB-lite"/>
    </source>
</evidence>
<dbReference type="HOGENOM" id="CLU_2458424_0_0_1"/>
<reference evidence="2" key="2">
    <citation type="submission" date="2018-05" db="EMBL/GenBank/DDBJ databases">
        <title>OgluRS3 (Oryza glumaepatula Reference Sequence Version 3).</title>
        <authorList>
            <person name="Zhang J."/>
            <person name="Kudrna D."/>
            <person name="Lee S."/>
            <person name="Talag J."/>
            <person name="Welchert J."/>
            <person name="Wing R.A."/>
        </authorList>
    </citation>
    <scope>NUCLEOTIDE SEQUENCE [LARGE SCALE GENOMIC DNA]</scope>
</reference>
<dbReference type="Proteomes" id="UP000026961">
    <property type="component" value="Chromosome 4"/>
</dbReference>
<evidence type="ECO:0000313" key="3">
    <source>
        <dbReference type="Proteomes" id="UP000026961"/>
    </source>
</evidence>
<dbReference type="AlphaFoldDB" id="A0A0D9ZHY7"/>
<sequence>MARRGGELRRGGCRARVLGGGDGGGDGETGPAENACATLPEDTRELLVLEWARLGCHGCQLYRPPIAKASTLAMLDDSISAVHLLLMHV</sequence>
<feature type="region of interest" description="Disordered" evidence="1">
    <location>
        <begin position="1"/>
        <end position="34"/>
    </location>
</feature>
<feature type="compositionally biased region" description="Basic and acidic residues" evidence="1">
    <location>
        <begin position="1"/>
        <end position="10"/>
    </location>
</feature>
<dbReference type="Gramene" id="OGLUM04G04680.1">
    <property type="protein sequence ID" value="OGLUM04G04680.1"/>
    <property type="gene ID" value="OGLUM04G04680"/>
</dbReference>
<protein>
    <submittedName>
        <fullName evidence="2">Uncharacterized protein</fullName>
    </submittedName>
</protein>
<reference evidence="2" key="1">
    <citation type="submission" date="2015-04" db="UniProtKB">
        <authorList>
            <consortium name="EnsemblPlants"/>
        </authorList>
    </citation>
    <scope>IDENTIFICATION</scope>
</reference>
<feature type="compositionally biased region" description="Gly residues" evidence="1">
    <location>
        <begin position="18"/>
        <end position="28"/>
    </location>
</feature>
<dbReference type="EnsemblPlants" id="OGLUM04G04680.1">
    <property type="protein sequence ID" value="OGLUM04G04680.1"/>
    <property type="gene ID" value="OGLUM04G04680"/>
</dbReference>
<keyword evidence="3" id="KW-1185">Reference proteome</keyword>
<accession>A0A0D9ZHY7</accession>
<proteinExistence type="predicted"/>
<name>A0A0D9ZHY7_9ORYZ</name>